<dbReference type="Gene3D" id="1.10.3210.10">
    <property type="entry name" value="Hypothetical protein af1432"/>
    <property type="match status" value="1"/>
</dbReference>
<evidence type="ECO:0000256" key="1">
    <source>
        <dbReference type="ARBA" id="ARBA00022722"/>
    </source>
</evidence>
<dbReference type="Gene3D" id="2.40.50.140">
    <property type="entry name" value="Nucleic acid-binding proteins"/>
    <property type="match status" value="1"/>
</dbReference>
<accession>A0A134A631</accession>
<dbReference type="PANTHER" id="PTHR37294:SF1">
    <property type="entry name" value="3'-5' EXORIBONUCLEASE YHAM"/>
    <property type="match status" value="1"/>
</dbReference>
<evidence type="ECO:0000313" key="6">
    <source>
        <dbReference type="Proteomes" id="UP000070355"/>
    </source>
</evidence>
<dbReference type="GO" id="GO:0003676">
    <property type="term" value="F:nucleic acid binding"/>
    <property type="evidence" value="ECO:0007669"/>
    <property type="project" value="InterPro"/>
</dbReference>
<evidence type="ECO:0000256" key="3">
    <source>
        <dbReference type="ARBA" id="ARBA00022839"/>
    </source>
</evidence>
<reference evidence="6" key="1">
    <citation type="submission" date="2016-01" db="EMBL/GenBank/DDBJ databases">
        <authorList>
            <person name="Mitreva M."/>
            <person name="Pepin K.H."/>
            <person name="Mihindukulasuriya K.A."/>
            <person name="Fulton R."/>
            <person name="Fronick C."/>
            <person name="O'Laughlin M."/>
            <person name="Miner T."/>
            <person name="Herter B."/>
            <person name="Rosa B.A."/>
            <person name="Cordes M."/>
            <person name="Tomlinson C."/>
            <person name="Wollam A."/>
            <person name="Palsikar V.B."/>
            <person name="Mardis E.R."/>
            <person name="Wilson R.K."/>
        </authorList>
    </citation>
    <scope>NUCLEOTIDE SEQUENCE [LARGE SCALE GENOMIC DNA]</scope>
    <source>
        <strain evidence="6">DNF01167</strain>
    </source>
</reference>
<dbReference type="STRING" id="1379.HMPREF3186_00212"/>
<keyword evidence="2" id="KW-0378">Hydrolase</keyword>
<feature type="domain" description="HD" evidence="4">
    <location>
        <begin position="158"/>
        <end position="277"/>
    </location>
</feature>
<comment type="caution">
    <text evidence="5">The sequence shown here is derived from an EMBL/GenBank/DDBJ whole genome shotgun (WGS) entry which is preliminary data.</text>
</comment>
<dbReference type="Pfam" id="PF01966">
    <property type="entry name" value="HD"/>
    <property type="match status" value="1"/>
</dbReference>
<evidence type="ECO:0000256" key="2">
    <source>
        <dbReference type="ARBA" id="ARBA00022801"/>
    </source>
</evidence>
<dbReference type="RefSeq" id="WP_060913514.1">
    <property type="nucleotide sequence ID" value="NZ_KQ959924.1"/>
</dbReference>
<organism evidence="5 6">
    <name type="scientific">Gemella haemolysans</name>
    <dbReference type="NCBI Taxonomy" id="1379"/>
    <lineage>
        <taxon>Bacteria</taxon>
        <taxon>Bacillati</taxon>
        <taxon>Bacillota</taxon>
        <taxon>Bacilli</taxon>
        <taxon>Bacillales</taxon>
        <taxon>Gemellaceae</taxon>
        <taxon>Gemella</taxon>
    </lineage>
</organism>
<dbReference type="InterPro" id="IPR050798">
    <property type="entry name" value="YhaM_exoribonuc/phosphodiest"/>
</dbReference>
<dbReference type="InterPro" id="IPR012340">
    <property type="entry name" value="NA-bd_OB-fold"/>
</dbReference>
<proteinExistence type="predicted"/>
<dbReference type="Proteomes" id="UP000070355">
    <property type="component" value="Unassembled WGS sequence"/>
</dbReference>
<dbReference type="InterPro" id="IPR004365">
    <property type="entry name" value="NA-bd_OB_tRNA"/>
</dbReference>
<evidence type="ECO:0000259" key="4">
    <source>
        <dbReference type="PROSITE" id="PS51831"/>
    </source>
</evidence>
<keyword evidence="1" id="KW-0540">Nuclease</keyword>
<gene>
    <name evidence="5" type="ORF">HMPREF3186_00212</name>
</gene>
<evidence type="ECO:0000313" key="5">
    <source>
        <dbReference type="EMBL" id="KXB63181.1"/>
    </source>
</evidence>
<name>A0A134A631_9BACL</name>
<dbReference type="CDD" id="cd00077">
    <property type="entry name" value="HDc"/>
    <property type="match status" value="1"/>
</dbReference>
<dbReference type="PATRIC" id="fig|1379.3.peg.208"/>
<dbReference type="InterPro" id="IPR006674">
    <property type="entry name" value="HD_domain"/>
</dbReference>
<dbReference type="FunFam" id="1.10.3210.10:FF:000008">
    <property type="entry name" value="3'-5' exoribonuclease YhaM"/>
    <property type="match status" value="1"/>
</dbReference>
<dbReference type="CDD" id="cd04492">
    <property type="entry name" value="YhaM_OBF_like"/>
    <property type="match status" value="1"/>
</dbReference>
<dbReference type="SUPFAM" id="SSF109604">
    <property type="entry name" value="HD-domain/PDEase-like"/>
    <property type="match status" value="1"/>
</dbReference>
<dbReference type="PANTHER" id="PTHR37294">
    <property type="entry name" value="3'-5' EXORIBONUCLEASE YHAM"/>
    <property type="match status" value="1"/>
</dbReference>
<keyword evidence="3" id="KW-0269">Exonuclease</keyword>
<dbReference type="EMBL" id="LSDC01000017">
    <property type="protein sequence ID" value="KXB63181.1"/>
    <property type="molecule type" value="Genomic_DNA"/>
</dbReference>
<dbReference type="AlphaFoldDB" id="A0A134A631"/>
<dbReference type="GO" id="GO:0031125">
    <property type="term" value="P:rRNA 3'-end processing"/>
    <property type="evidence" value="ECO:0007669"/>
    <property type="project" value="TreeGrafter"/>
</dbReference>
<protein>
    <submittedName>
        <fullName evidence="5">HD domain protein</fullName>
    </submittedName>
</protein>
<dbReference type="OrthoDB" id="9778453at2"/>
<sequence length="315" mass="35766">MFINEFKTDQEISMFLLLDNVIRGVASSGKPYLTLYLKDKTGSIDGKIWEVKDEDSENLKAGKMIHVEGTLLDYRGKLQLKIKNYRMATDSDNIDIQDYIQTAPVPKDVMINELNYFLKEIGNDNLRTVTIELLNKYKNQFISYPAAKSMHHDFYSGLIYHTTTMLKIAKALIAIYPSLNKDLLYSGIILHDLGKTVELSGPVGTSYTLEGELLGHIVIMSDEVARMADKLGIEAEEITLLRHIILAHHGKYEFGSPKLPMIKEAEIINFIDNIDARMMMFEKNLANVEPGTFSDKLFGLEGRHFYVPTFDKGDN</sequence>
<dbReference type="PROSITE" id="PS51831">
    <property type="entry name" value="HD"/>
    <property type="match status" value="1"/>
</dbReference>
<dbReference type="Pfam" id="PF01336">
    <property type="entry name" value="tRNA_anti-codon"/>
    <property type="match status" value="1"/>
</dbReference>
<dbReference type="GO" id="GO:0004527">
    <property type="term" value="F:exonuclease activity"/>
    <property type="evidence" value="ECO:0007669"/>
    <property type="project" value="UniProtKB-KW"/>
</dbReference>
<dbReference type="InterPro" id="IPR003607">
    <property type="entry name" value="HD/PDEase_dom"/>
</dbReference>